<dbReference type="EMBL" id="WPRH01000399">
    <property type="protein sequence ID" value="MVI55470.1"/>
    <property type="molecule type" value="Genomic_DNA"/>
</dbReference>
<dbReference type="SUPFAM" id="SSF56672">
    <property type="entry name" value="DNA/RNA polymerases"/>
    <property type="match status" value="1"/>
</dbReference>
<dbReference type="PANTHER" id="PTHR10133">
    <property type="entry name" value="DNA POLYMERASE I"/>
    <property type="match status" value="1"/>
</dbReference>
<gene>
    <name evidence="5" type="ORF">GO793_06310</name>
    <name evidence="6" type="ORF">GO941_05490</name>
</gene>
<reference evidence="7 8" key="1">
    <citation type="submission" date="2019-11" db="EMBL/GenBank/DDBJ databases">
        <title>Implementation of targeted gown and glove precautions to prevent Staphylococcus aureus acquisition in community-based nursing homes.</title>
        <authorList>
            <person name="Stine O.C."/>
        </authorList>
    </citation>
    <scope>NUCLEOTIDE SEQUENCE [LARGE SCALE GENOMIC DNA]</scope>
    <source>
        <strain evidence="6 8">S_2023.LVRQ.AN</strain>
        <strain evidence="5 7">S_4031.LGMP.AI</strain>
    </source>
</reference>
<evidence type="ECO:0000256" key="1">
    <source>
        <dbReference type="ARBA" id="ARBA00012417"/>
    </source>
</evidence>
<evidence type="ECO:0000313" key="8">
    <source>
        <dbReference type="Proteomes" id="UP000434412"/>
    </source>
</evidence>
<evidence type="ECO:0000313" key="5">
    <source>
        <dbReference type="EMBL" id="MVI55470.1"/>
    </source>
</evidence>
<proteinExistence type="predicted"/>
<sequence length="379" mass="43957">MKINILHLLLLPKNIDLNVVKVNLDSLLEASFVFKQLYELEIAVKPIISAIETNDITIDSKWLNNEIKRINQQFNVSLGLDALITILNEEKHQGNTRAGKIKLYLLLWVKPFVSASVNQAGSFTIKGEWHLYSSYSGRMTAKKMPLTSIPKSMRKYAISSSTYKELWSIDLNQAELRFLAYYSNDQFLLNHFSTDQDMYSYIGRLITPYNRNEQPERLRNICKTFFLAWLYGASTNTLMKKLRKNDFDITSVDVNHILEQLELTIPQAVHYLDLCSSQNEVQTFFGRVMPLVKMKESTKRNFALQSSVATAIKLLMLEAYKLNLDIVNVIHDELWIEVNPSNSNWQKLLQQNFEDTINRYHNDFPLNNILKFNQLKGVC</sequence>
<evidence type="ECO:0000256" key="3">
    <source>
        <dbReference type="ARBA" id="ARBA00049244"/>
    </source>
</evidence>
<feature type="domain" description="DNA-directed DNA polymerase family A palm" evidence="4">
    <location>
        <begin position="150"/>
        <end position="342"/>
    </location>
</feature>
<evidence type="ECO:0000313" key="6">
    <source>
        <dbReference type="EMBL" id="MVL44943.1"/>
    </source>
</evidence>
<evidence type="ECO:0000259" key="4">
    <source>
        <dbReference type="SMART" id="SM00482"/>
    </source>
</evidence>
<name>A0A6B0BGG1_STAAU</name>
<comment type="catalytic activity">
    <reaction evidence="3">
        <text>DNA(n) + a 2'-deoxyribonucleoside 5'-triphosphate = DNA(n+1) + diphosphate</text>
        <dbReference type="Rhea" id="RHEA:22508"/>
        <dbReference type="Rhea" id="RHEA-COMP:17339"/>
        <dbReference type="Rhea" id="RHEA-COMP:17340"/>
        <dbReference type="ChEBI" id="CHEBI:33019"/>
        <dbReference type="ChEBI" id="CHEBI:61560"/>
        <dbReference type="ChEBI" id="CHEBI:173112"/>
        <dbReference type="EC" id="2.7.7.7"/>
    </reaction>
</comment>
<keyword evidence="2" id="KW-0235">DNA replication</keyword>
<dbReference type="Proteomes" id="UP000434412">
    <property type="component" value="Unassembled WGS sequence"/>
</dbReference>
<dbReference type="GO" id="GO:0006302">
    <property type="term" value="P:double-strand break repair"/>
    <property type="evidence" value="ECO:0007669"/>
    <property type="project" value="TreeGrafter"/>
</dbReference>
<dbReference type="AlphaFoldDB" id="A0A6B0BGG1"/>
<dbReference type="Gene3D" id="1.10.150.20">
    <property type="entry name" value="5' to 3' exonuclease, C-terminal subdomain"/>
    <property type="match status" value="1"/>
</dbReference>
<dbReference type="PANTHER" id="PTHR10133:SF27">
    <property type="entry name" value="DNA POLYMERASE NU"/>
    <property type="match status" value="1"/>
</dbReference>
<dbReference type="EMBL" id="WPVZ01000348">
    <property type="protein sequence ID" value="MVL44943.1"/>
    <property type="molecule type" value="Genomic_DNA"/>
</dbReference>
<dbReference type="InterPro" id="IPR001098">
    <property type="entry name" value="DNA-dir_DNA_pol_A_palm_dom"/>
</dbReference>
<dbReference type="GO" id="GO:0006261">
    <property type="term" value="P:DNA-templated DNA replication"/>
    <property type="evidence" value="ECO:0007669"/>
    <property type="project" value="InterPro"/>
</dbReference>
<dbReference type="InterPro" id="IPR002298">
    <property type="entry name" value="DNA_polymerase_A"/>
</dbReference>
<dbReference type="InterPro" id="IPR043502">
    <property type="entry name" value="DNA/RNA_pol_sf"/>
</dbReference>
<accession>A0A6B0BGG1</accession>
<dbReference type="SMART" id="SM00482">
    <property type="entry name" value="POLAc"/>
    <property type="match status" value="1"/>
</dbReference>
<dbReference type="Pfam" id="PF00476">
    <property type="entry name" value="DNA_pol_A"/>
    <property type="match status" value="1"/>
</dbReference>
<evidence type="ECO:0000313" key="7">
    <source>
        <dbReference type="Proteomes" id="UP000433366"/>
    </source>
</evidence>
<dbReference type="Proteomes" id="UP000433366">
    <property type="component" value="Unassembled WGS sequence"/>
</dbReference>
<evidence type="ECO:0000256" key="2">
    <source>
        <dbReference type="ARBA" id="ARBA00022705"/>
    </source>
</evidence>
<dbReference type="PRINTS" id="PR00868">
    <property type="entry name" value="DNAPOLI"/>
</dbReference>
<dbReference type="Gene3D" id="3.30.70.370">
    <property type="match status" value="1"/>
</dbReference>
<dbReference type="GO" id="GO:0003887">
    <property type="term" value="F:DNA-directed DNA polymerase activity"/>
    <property type="evidence" value="ECO:0007669"/>
    <property type="project" value="UniProtKB-EC"/>
</dbReference>
<organism evidence="5 7">
    <name type="scientific">Staphylococcus aureus</name>
    <dbReference type="NCBI Taxonomy" id="1280"/>
    <lineage>
        <taxon>Bacteria</taxon>
        <taxon>Bacillati</taxon>
        <taxon>Bacillota</taxon>
        <taxon>Bacilli</taxon>
        <taxon>Bacillales</taxon>
        <taxon>Staphylococcaceae</taxon>
        <taxon>Staphylococcus</taxon>
    </lineage>
</organism>
<dbReference type="GO" id="GO:0003677">
    <property type="term" value="F:DNA binding"/>
    <property type="evidence" value="ECO:0007669"/>
    <property type="project" value="InterPro"/>
</dbReference>
<comment type="caution">
    <text evidence="5">The sequence shown here is derived from an EMBL/GenBank/DDBJ whole genome shotgun (WGS) entry which is preliminary data.</text>
</comment>
<dbReference type="EC" id="2.7.7.7" evidence="1"/>
<protein>
    <recommendedName>
        <fullName evidence="1">DNA-directed DNA polymerase</fullName>
        <ecNumber evidence="1">2.7.7.7</ecNumber>
    </recommendedName>
</protein>